<feature type="transmembrane region" description="Helical" evidence="5">
    <location>
        <begin position="148"/>
        <end position="171"/>
    </location>
</feature>
<evidence type="ECO:0000313" key="6">
    <source>
        <dbReference type="EMBL" id="KAF2302888.1"/>
    </source>
</evidence>
<evidence type="ECO:0000256" key="2">
    <source>
        <dbReference type="ARBA" id="ARBA00022692"/>
    </source>
</evidence>
<keyword evidence="7" id="KW-1185">Reference proteome</keyword>
<feature type="transmembrane region" description="Helical" evidence="5">
    <location>
        <begin position="118"/>
        <end position="136"/>
    </location>
</feature>
<protein>
    <recommendedName>
        <fullName evidence="8">Major facilitator superfamily (MFS) profile domain-containing protein</fullName>
    </recommendedName>
</protein>
<feature type="transmembrane region" description="Helical" evidence="5">
    <location>
        <begin position="294"/>
        <end position="314"/>
    </location>
</feature>
<keyword evidence="3 5" id="KW-1133">Transmembrane helix</keyword>
<reference evidence="6 7" key="1">
    <citation type="journal article" date="2020" name="Mol. Plant">
        <title>The Chromosome-Based Rubber Tree Genome Provides New Insights into Spurge Genome Evolution and Rubber Biosynthesis.</title>
        <authorList>
            <person name="Liu J."/>
            <person name="Shi C."/>
            <person name="Shi C.C."/>
            <person name="Li W."/>
            <person name="Zhang Q.J."/>
            <person name="Zhang Y."/>
            <person name="Li K."/>
            <person name="Lu H.F."/>
            <person name="Shi C."/>
            <person name="Zhu S.T."/>
            <person name="Xiao Z.Y."/>
            <person name="Nan H."/>
            <person name="Yue Y."/>
            <person name="Zhu X.G."/>
            <person name="Wu Y."/>
            <person name="Hong X.N."/>
            <person name="Fan G.Y."/>
            <person name="Tong Y."/>
            <person name="Zhang D."/>
            <person name="Mao C.L."/>
            <person name="Liu Y.L."/>
            <person name="Hao S.J."/>
            <person name="Liu W.Q."/>
            <person name="Lv M.Q."/>
            <person name="Zhang H.B."/>
            <person name="Liu Y."/>
            <person name="Hu-Tang G.R."/>
            <person name="Wang J.P."/>
            <person name="Wang J.H."/>
            <person name="Sun Y.H."/>
            <person name="Ni S.B."/>
            <person name="Chen W.B."/>
            <person name="Zhang X.C."/>
            <person name="Jiao Y.N."/>
            <person name="Eichler E.E."/>
            <person name="Li G.H."/>
            <person name="Liu X."/>
            <person name="Gao L.Z."/>
        </authorList>
    </citation>
    <scope>NUCLEOTIDE SEQUENCE [LARGE SCALE GENOMIC DNA]</scope>
    <source>
        <strain evidence="7">cv. GT1</strain>
        <tissue evidence="6">Leaf</tissue>
    </source>
</reference>
<dbReference type="InterPro" id="IPR036259">
    <property type="entry name" value="MFS_trans_sf"/>
</dbReference>
<dbReference type="InterPro" id="IPR005828">
    <property type="entry name" value="MFS_sugar_transport-like"/>
</dbReference>
<accession>A0A6A6LRK9</accession>
<keyword evidence="2 5" id="KW-0812">Transmembrane</keyword>
<evidence type="ECO:0000256" key="1">
    <source>
        <dbReference type="ARBA" id="ARBA00004141"/>
    </source>
</evidence>
<name>A0A6A6LRK9_HEVBR</name>
<feature type="transmembrane region" description="Helical" evidence="5">
    <location>
        <begin position="202"/>
        <end position="223"/>
    </location>
</feature>
<dbReference type="AlphaFoldDB" id="A0A6A6LRK9"/>
<dbReference type="GO" id="GO:0022857">
    <property type="term" value="F:transmembrane transporter activity"/>
    <property type="evidence" value="ECO:0007669"/>
    <property type="project" value="InterPro"/>
</dbReference>
<comment type="caution">
    <text evidence="6">The sequence shown here is derived from an EMBL/GenBank/DDBJ whole genome shotgun (WGS) entry which is preliminary data.</text>
</comment>
<dbReference type="Pfam" id="PF00083">
    <property type="entry name" value="Sugar_tr"/>
    <property type="match status" value="1"/>
</dbReference>
<dbReference type="EMBL" id="JAAGAX010000009">
    <property type="protein sequence ID" value="KAF2302888.1"/>
    <property type="molecule type" value="Genomic_DNA"/>
</dbReference>
<sequence length="464" mass="51364">MAESTPLLSHFNSPPESKCPSLNEATEECIADFGFAQFVQTVLMSFAWVFDAQQTFISVFAEAEPSWRCTDHLRNGSCDSLFFNICQLPKDSWAWDRPIHSSIVSEWELQCSSALIKGLPVSSFFMGCLVGGLVQATLAHSSLGRKNLLFLSCPLMSFSSLFIVFTPNIWIYSASKFLNGFGHATIGTCALVLSTELVGKRWRGQVGILGLTGVFVITSYCLYKQRFFLENSLSIWLLVRGHKDEAISILTIISATKNSLITKNLSDMELEQEQAPQNDDIYSTIKILLEKNWAFRRLSAVTVRGFGSGFVYYGMPLGLANLDFNLYLSVTFNALSELPASLITFFFIDKLNRKCSLLVLTGLSGICSILCVLQPLFPTSTSSCTKLKEDASKSLELSSDRLSQNISGVCQRRGADLNASQINHDYSGHWSICASSSSTFKTSTADSYMHYRNNVELVEELGDG</sequence>
<dbReference type="Proteomes" id="UP000467840">
    <property type="component" value="Chromosome 16"/>
</dbReference>
<dbReference type="SUPFAM" id="SSF103473">
    <property type="entry name" value="MFS general substrate transporter"/>
    <property type="match status" value="1"/>
</dbReference>
<dbReference type="Gene3D" id="1.20.1250.20">
    <property type="entry name" value="MFS general substrate transporter like domains"/>
    <property type="match status" value="1"/>
</dbReference>
<evidence type="ECO:0000256" key="5">
    <source>
        <dbReference type="SAM" id="Phobius"/>
    </source>
</evidence>
<dbReference type="PANTHER" id="PTHR24064">
    <property type="entry name" value="SOLUTE CARRIER FAMILY 22 MEMBER"/>
    <property type="match status" value="1"/>
</dbReference>
<evidence type="ECO:0000256" key="4">
    <source>
        <dbReference type="ARBA" id="ARBA00023136"/>
    </source>
</evidence>
<gene>
    <name evidence="6" type="ORF">GH714_010268</name>
</gene>
<feature type="transmembrane region" description="Helical" evidence="5">
    <location>
        <begin position="355"/>
        <end position="377"/>
    </location>
</feature>
<dbReference type="GO" id="GO:0016020">
    <property type="term" value="C:membrane"/>
    <property type="evidence" value="ECO:0007669"/>
    <property type="project" value="UniProtKB-SubCell"/>
</dbReference>
<proteinExistence type="predicted"/>
<comment type="subcellular location">
    <subcellularLocation>
        <location evidence="1">Membrane</location>
        <topology evidence="1">Multi-pass membrane protein</topology>
    </subcellularLocation>
</comment>
<keyword evidence="4 5" id="KW-0472">Membrane</keyword>
<feature type="transmembrane region" description="Helical" evidence="5">
    <location>
        <begin position="326"/>
        <end position="348"/>
    </location>
</feature>
<evidence type="ECO:0000256" key="3">
    <source>
        <dbReference type="ARBA" id="ARBA00022989"/>
    </source>
</evidence>
<evidence type="ECO:0008006" key="8">
    <source>
        <dbReference type="Google" id="ProtNLM"/>
    </source>
</evidence>
<organism evidence="6 7">
    <name type="scientific">Hevea brasiliensis</name>
    <name type="common">Para rubber tree</name>
    <name type="synonym">Siphonia brasiliensis</name>
    <dbReference type="NCBI Taxonomy" id="3981"/>
    <lineage>
        <taxon>Eukaryota</taxon>
        <taxon>Viridiplantae</taxon>
        <taxon>Streptophyta</taxon>
        <taxon>Embryophyta</taxon>
        <taxon>Tracheophyta</taxon>
        <taxon>Spermatophyta</taxon>
        <taxon>Magnoliopsida</taxon>
        <taxon>eudicotyledons</taxon>
        <taxon>Gunneridae</taxon>
        <taxon>Pentapetalae</taxon>
        <taxon>rosids</taxon>
        <taxon>fabids</taxon>
        <taxon>Malpighiales</taxon>
        <taxon>Euphorbiaceae</taxon>
        <taxon>Crotonoideae</taxon>
        <taxon>Micrandreae</taxon>
        <taxon>Hevea</taxon>
    </lineage>
</organism>
<evidence type="ECO:0000313" key="7">
    <source>
        <dbReference type="Proteomes" id="UP000467840"/>
    </source>
</evidence>